<dbReference type="InterPro" id="IPR001650">
    <property type="entry name" value="Helicase_C-like"/>
</dbReference>
<gene>
    <name evidence="6" type="ORF">SpAn4DRAFT_3038</name>
</gene>
<dbReference type="Gene3D" id="3.40.50.10810">
    <property type="entry name" value="Tandem AAA-ATPase domain"/>
    <property type="match status" value="1"/>
</dbReference>
<organism evidence="6 7">
    <name type="scientific">Sporomusa ovata</name>
    <dbReference type="NCBI Taxonomy" id="2378"/>
    <lineage>
        <taxon>Bacteria</taxon>
        <taxon>Bacillati</taxon>
        <taxon>Bacillota</taxon>
        <taxon>Negativicutes</taxon>
        <taxon>Selenomonadales</taxon>
        <taxon>Sporomusaceae</taxon>
        <taxon>Sporomusa</taxon>
    </lineage>
</organism>
<evidence type="ECO:0000313" key="7">
    <source>
        <dbReference type="Proteomes" id="UP000049855"/>
    </source>
</evidence>
<dbReference type="InterPro" id="IPR007527">
    <property type="entry name" value="Znf_SWIM"/>
</dbReference>
<keyword evidence="1" id="KW-0378">Hydrolase</keyword>
<keyword evidence="6" id="KW-0347">Helicase</keyword>
<evidence type="ECO:0000256" key="1">
    <source>
        <dbReference type="ARBA" id="ARBA00022801"/>
    </source>
</evidence>
<dbReference type="Pfam" id="PF08455">
    <property type="entry name" value="SNF2_assoc"/>
    <property type="match status" value="1"/>
</dbReference>
<keyword evidence="7" id="KW-1185">Reference proteome</keyword>
<dbReference type="InterPro" id="IPR013663">
    <property type="entry name" value="Helicase_SWF/SNF/SWI_bac"/>
</dbReference>
<dbReference type="PROSITE" id="PS50966">
    <property type="entry name" value="ZF_SWIM"/>
    <property type="match status" value="1"/>
</dbReference>
<keyword evidence="6" id="KW-0547">Nucleotide-binding</keyword>
<dbReference type="GO" id="GO:0004386">
    <property type="term" value="F:helicase activity"/>
    <property type="evidence" value="ECO:0007669"/>
    <property type="project" value="UniProtKB-KW"/>
</dbReference>
<keyword evidence="2" id="KW-0862">Zinc</keyword>
<dbReference type="InterPro" id="IPR049730">
    <property type="entry name" value="SNF2/RAD54-like_C"/>
</dbReference>
<keyword evidence="2" id="KW-0479">Metal-binding</keyword>
<dbReference type="AlphaFoldDB" id="A0A0U1KYT3"/>
<dbReference type="Pfam" id="PF00176">
    <property type="entry name" value="SNF2-rel_dom"/>
    <property type="match status" value="1"/>
</dbReference>
<dbReference type="InterPro" id="IPR038718">
    <property type="entry name" value="SNF2-like_sf"/>
</dbReference>
<proteinExistence type="predicted"/>
<dbReference type="InterPro" id="IPR014001">
    <property type="entry name" value="Helicase_ATP-bd"/>
</dbReference>
<feature type="domain" description="Helicase ATP-binding" evidence="4">
    <location>
        <begin position="639"/>
        <end position="799"/>
    </location>
</feature>
<dbReference type="CDD" id="cd18793">
    <property type="entry name" value="SF2_C_SNF"/>
    <property type="match status" value="1"/>
</dbReference>
<dbReference type="Pfam" id="PF04434">
    <property type="entry name" value="SWIM"/>
    <property type="match status" value="1"/>
</dbReference>
<feature type="domain" description="SWIM-type" evidence="3">
    <location>
        <begin position="53"/>
        <end position="91"/>
    </location>
</feature>
<sequence length="1088" mass="123658">MLADETIKYEADSDASYIRGCHYYHNNCVDNLHLTRQDNTFEARVRGHYFYIVTVTFNGQEKIKNYVCDCPAFHPRKGACKHVVAVLKAIQQAWSDYFGTFKSVPLTRSTQKMLDFFQNQATAGTSEKPGTSQLVKLTPTYGFQVHNTRKISYLEFTIGSDRMYVLKDIVQLLVALDTNQEIVFGKNLTLNPQDVLFDDLSARLLKMLQQAYKEEKERVFWNLPNFSGSASHSAFSDSRHFKLTNTNLLHFLTAMGSEPFTAIVNDQKITNLTINNGRPPVKLAITAINGGLSLTMNLTNDVFYGLDADFQYIFHNKAIYHVDTVFAQYIKHLLNCFSENRKPELYIPAATVSEFVSATLPALETIAAVTIDSAVHKKFHKKHLQKRVYLDKYAAGISAKIEFCYGDVVIQYNAGTTPAPTAVNDKWLLRSAIEEKILVNIFQRHGFVWAADKFILAAEEDAYTFLQQVLPELQDSAEIFYSDEFNNMKIQPPGKIAAGIRLNTATDMLEFSLDLEDISSKELIELLAAYKLKKRYHRLPAGGFIPLDSPEFQTVAGLIEELGLRPGDIEKQVVELPKYRALYLDSLARETTDFSFERNSAFKRMVQDIREPQDIEYAVPPGIQGKLRDYQKTGLKWLKSLAHYGLGGILADDMGLGKTLQVLTFILAEKEHSLAPALVIAPTSLVYNWQEEVVKFVPSLKAVVISGQPAERLEQFKAIDNADLVITSYALIKRDIEFYKKRNFSYCFLDEAQHIKNPNTLNAKSVKQIKAKSYFALTGTPIENTLTELWSIFDFLMPGYLRTHKVFTNRFEIPIVKNGDQKALQELGRHIKPFILRRMKKAVLKELPKKIESKMVNEMTADQTNLYAAWLLKARQEFETEVSTKGFEKSHIKILSLLTRLRQICCHPALFIENYQGGSGKLEMLQELLKDATDGGHRILLFSQFTGMLALIKQQLAAMKINYYYLDGATKAEDRITLVNSFNAGEKEVFLISLKAGGTGLNLTGADIVIHYDPWWNPAVEDQATDRAYRIGQKNSVQVYKLITKNTIEEKIYLLQQKKKEMIDSLIKPGENLLTKMNETEIRELFTL</sequence>
<keyword evidence="6" id="KW-0067">ATP-binding</keyword>
<feature type="domain" description="Helicase C-terminal" evidence="5">
    <location>
        <begin position="924"/>
        <end position="1081"/>
    </location>
</feature>
<dbReference type="FunFam" id="3.40.50.300:FF:000533">
    <property type="entry name" value="Helicase, Snf2 family"/>
    <property type="match status" value="1"/>
</dbReference>
<evidence type="ECO:0000259" key="4">
    <source>
        <dbReference type="PROSITE" id="PS51192"/>
    </source>
</evidence>
<dbReference type="PROSITE" id="PS51194">
    <property type="entry name" value="HELICASE_CTER"/>
    <property type="match status" value="1"/>
</dbReference>
<dbReference type="Proteomes" id="UP000049855">
    <property type="component" value="Unassembled WGS sequence"/>
</dbReference>
<dbReference type="InterPro" id="IPR027417">
    <property type="entry name" value="P-loop_NTPase"/>
</dbReference>
<dbReference type="EMBL" id="CTRP01000010">
    <property type="protein sequence ID" value="CQR72578.1"/>
    <property type="molecule type" value="Genomic_DNA"/>
</dbReference>
<dbReference type="CDD" id="cd18012">
    <property type="entry name" value="DEXQc_arch_SWI2_SNF2"/>
    <property type="match status" value="1"/>
</dbReference>
<protein>
    <submittedName>
        <fullName evidence="6">COG0553: Superfamily II DNA/RNA helicases, SNF2 family</fullName>
    </submittedName>
</protein>
<dbReference type="PROSITE" id="PS51192">
    <property type="entry name" value="HELICASE_ATP_BIND_1"/>
    <property type="match status" value="1"/>
</dbReference>
<dbReference type="FunFam" id="3.40.50.10810:FF:000054">
    <property type="entry name" value="Helicase, Snf2 family"/>
    <property type="match status" value="1"/>
</dbReference>
<dbReference type="Gene3D" id="3.40.50.300">
    <property type="entry name" value="P-loop containing nucleotide triphosphate hydrolases"/>
    <property type="match status" value="1"/>
</dbReference>
<name>A0A0U1KYT3_9FIRM</name>
<dbReference type="InterPro" id="IPR000330">
    <property type="entry name" value="SNF2_N"/>
</dbReference>
<dbReference type="GO" id="GO:0008270">
    <property type="term" value="F:zinc ion binding"/>
    <property type="evidence" value="ECO:0007669"/>
    <property type="project" value="UniProtKB-KW"/>
</dbReference>
<dbReference type="Pfam" id="PF00271">
    <property type="entry name" value="Helicase_C"/>
    <property type="match status" value="1"/>
</dbReference>
<dbReference type="SMART" id="SM00490">
    <property type="entry name" value="HELICc"/>
    <property type="match status" value="1"/>
</dbReference>
<keyword evidence="2" id="KW-0863">Zinc-finger</keyword>
<dbReference type="GO" id="GO:0016787">
    <property type="term" value="F:hydrolase activity"/>
    <property type="evidence" value="ECO:0007669"/>
    <property type="project" value="UniProtKB-KW"/>
</dbReference>
<dbReference type="RefSeq" id="WP_021167291.1">
    <property type="nucleotide sequence ID" value="NZ_CTRP01000010.1"/>
</dbReference>
<evidence type="ECO:0000259" key="3">
    <source>
        <dbReference type="PROSITE" id="PS50966"/>
    </source>
</evidence>
<accession>A0A0U1KYT3</accession>
<reference evidence="7" key="1">
    <citation type="submission" date="2015-03" db="EMBL/GenBank/DDBJ databases">
        <authorList>
            <person name="Nijsse Bart"/>
        </authorList>
    </citation>
    <scope>NUCLEOTIDE SEQUENCE [LARGE SCALE GENOMIC DNA]</scope>
</reference>
<evidence type="ECO:0000256" key="2">
    <source>
        <dbReference type="PROSITE-ProRule" id="PRU00325"/>
    </source>
</evidence>
<evidence type="ECO:0000259" key="5">
    <source>
        <dbReference type="PROSITE" id="PS51194"/>
    </source>
</evidence>
<evidence type="ECO:0000313" key="6">
    <source>
        <dbReference type="EMBL" id="CQR72578.1"/>
    </source>
</evidence>
<dbReference type="GO" id="GO:0005524">
    <property type="term" value="F:ATP binding"/>
    <property type="evidence" value="ECO:0007669"/>
    <property type="project" value="InterPro"/>
</dbReference>
<dbReference type="SUPFAM" id="SSF52540">
    <property type="entry name" value="P-loop containing nucleoside triphosphate hydrolases"/>
    <property type="match status" value="2"/>
</dbReference>
<dbReference type="PANTHER" id="PTHR10799">
    <property type="entry name" value="SNF2/RAD54 HELICASE FAMILY"/>
    <property type="match status" value="1"/>
</dbReference>
<dbReference type="SMART" id="SM00487">
    <property type="entry name" value="DEXDc"/>
    <property type="match status" value="1"/>
</dbReference>